<keyword evidence="5 7" id="KW-1015">Disulfide bond</keyword>
<dbReference type="SUPFAM" id="SSF48225">
    <property type="entry name" value="Seven-hairpin glycosidases"/>
    <property type="match status" value="1"/>
</dbReference>
<dbReference type="GO" id="GO:0005509">
    <property type="term" value="F:calcium ion binding"/>
    <property type="evidence" value="ECO:0007669"/>
    <property type="project" value="InterPro"/>
</dbReference>
<feature type="active site" description="Proton donor" evidence="6">
    <location>
        <position position="118"/>
    </location>
</feature>
<dbReference type="Pfam" id="PF01532">
    <property type="entry name" value="Glyco_hydro_47"/>
    <property type="match status" value="1"/>
</dbReference>
<dbReference type="Gene3D" id="1.50.10.10">
    <property type="match status" value="1"/>
</dbReference>
<dbReference type="OrthoDB" id="8118055at2759"/>
<gene>
    <name evidence="10" type="ORF">E0L32_007694</name>
</gene>
<keyword evidence="8" id="KW-0326">Glycosidase</keyword>
<evidence type="ECO:0000256" key="3">
    <source>
        <dbReference type="ARBA" id="ARBA00007658"/>
    </source>
</evidence>
<dbReference type="PRINTS" id="PR00747">
    <property type="entry name" value="GLYHDRLASE47"/>
</dbReference>
<dbReference type="AlphaFoldDB" id="A0A507AM28"/>
<name>A0A507AM28_9PEZI</name>
<dbReference type="PANTHER" id="PTHR11742">
    <property type="entry name" value="MANNOSYL-OLIGOSACCHARIDE ALPHA-1,2-MANNOSIDASE-RELATED"/>
    <property type="match status" value="1"/>
</dbReference>
<keyword evidence="4 8" id="KW-0378">Hydrolase</keyword>
<dbReference type="GO" id="GO:0036503">
    <property type="term" value="P:ERAD pathway"/>
    <property type="evidence" value="ECO:0007669"/>
    <property type="project" value="UniProtKB-ARBA"/>
</dbReference>
<accession>A0A507AM28</accession>
<evidence type="ECO:0000256" key="2">
    <source>
        <dbReference type="ARBA" id="ARBA00004922"/>
    </source>
</evidence>
<dbReference type="EMBL" id="SKBQ01000047">
    <property type="protein sequence ID" value="TPX11715.1"/>
    <property type="molecule type" value="Genomic_DNA"/>
</dbReference>
<feature type="active site" description="Proton donor" evidence="6">
    <location>
        <position position="374"/>
    </location>
</feature>
<evidence type="ECO:0000256" key="9">
    <source>
        <dbReference type="SAM" id="MobiDB-lite"/>
    </source>
</evidence>
<dbReference type="STRING" id="1093900.A0A507AM28"/>
<feature type="active site" evidence="6">
    <location>
        <position position="252"/>
    </location>
</feature>
<dbReference type="EC" id="3.2.1.-" evidence="8"/>
<comment type="similarity">
    <text evidence="3 8">Belongs to the glycosyl hydrolase 47 family.</text>
</comment>
<dbReference type="GO" id="GO:0005975">
    <property type="term" value="P:carbohydrate metabolic process"/>
    <property type="evidence" value="ECO:0007669"/>
    <property type="project" value="InterPro"/>
</dbReference>
<evidence type="ECO:0000256" key="5">
    <source>
        <dbReference type="ARBA" id="ARBA00023157"/>
    </source>
</evidence>
<dbReference type="InterPro" id="IPR036026">
    <property type="entry name" value="Seven-hairpin_glycosidases"/>
</dbReference>
<dbReference type="UniPathway" id="UPA00378"/>
<dbReference type="GeneID" id="41975141"/>
<comment type="pathway">
    <text evidence="2">Protein modification; protein glycosylation.</text>
</comment>
<feature type="compositionally biased region" description="Basic and acidic residues" evidence="9">
    <location>
        <begin position="519"/>
        <end position="529"/>
    </location>
</feature>
<dbReference type="InterPro" id="IPR012341">
    <property type="entry name" value="6hp_glycosidase-like_sf"/>
</dbReference>
<evidence type="ECO:0000256" key="6">
    <source>
        <dbReference type="PIRSR" id="PIRSR601382-1"/>
    </source>
</evidence>
<dbReference type="RefSeq" id="XP_030993426.1">
    <property type="nucleotide sequence ID" value="XM_031142467.1"/>
</dbReference>
<keyword evidence="11" id="KW-1185">Reference proteome</keyword>
<reference evidence="10 11" key="1">
    <citation type="submission" date="2019-06" db="EMBL/GenBank/DDBJ databases">
        <title>Draft genome sequence of the filamentous fungus Phialemoniopsis curvata isolated from diesel fuel.</title>
        <authorList>
            <person name="Varaljay V.A."/>
            <person name="Lyon W.J."/>
            <person name="Crouch A.L."/>
            <person name="Drake C.E."/>
            <person name="Hollomon J.M."/>
            <person name="Nadeau L.J."/>
            <person name="Nunn H.S."/>
            <person name="Stevenson B.S."/>
            <person name="Bojanowski C.L."/>
            <person name="Crookes-Goodson W.J."/>
        </authorList>
    </citation>
    <scope>NUCLEOTIDE SEQUENCE [LARGE SCALE GENOMIC DNA]</scope>
    <source>
        <strain evidence="10 11">D216</strain>
    </source>
</reference>
<feature type="active site" evidence="6">
    <location>
        <position position="428"/>
    </location>
</feature>
<evidence type="ECO:0000256" key="7">
    <source>
        <dbReference type="PIRSR" id="PIRSR601382-3"/>
    </source>
</evidence>
<comment type="caution">
    <text evidence="10">The sequence shown here is derived from an EMBL/GenBank/DDBJ whole genome shotgun (WGS) entry which is preliminary data.</text>
</comment>
<comment type="cofactor">
    <cofactor evidence="1">
        <name>Ca(2+)</name>
        <dbReference type="ChEBI" id="CHEBI:29108"/>
    </cofactor>
</comment>
<feature type="disulfide bond" evidence="7">
    <location>
        <begin position="331"/>
        <end position="360"/>
    </location>
</feature>
<organism evidence="10 11">
    <name type="scientific">Thyridium curvatum</name>
    <dbReference type="NCBI Taxonomy" id="1093900"/>
    <lineage>
        <taxon>Eukaryota</taxon>
        <taxon>Fungi</taxon>
        <taxon>Dikarya</taxon>
        <taxon>Ascomycota</taxon>
        <taxon>Pezizomycotina</taxon>
        <taxon>Sordariomycetes</taxon>
        <taxon>Sordariomycetidae</taxon>
        <taxon>Thyridiales</taxon>
        <taxon>Thyridiaceae</taxon>
        <taxon>Thyridium</taxon>
    </lineage>
</organism>
<dbReference type="PANTHER" id="PTHR11742:SF89">
    <property type="entry name" value="ALPHA-1,2-MANNOSIDASE"/>
    <property type="match status" value="1"/>
</dbReference>
<dbReference type="GO" id="GO:0005783">
    <property type="term" value="C:endoplasmic reticulum"/>
    <property type="evidence" value="ECO:0007669"/>
    <property type="project" value="TreeGrafter"/>
</dbReference>
<sequence>MVALPHGAPLPLHSVQHDFGKSPSSPKSNKILEARREKVKQAFLKSWNSYKKLAWKYDELGPLSGEGKNTFGGLAATIMDALDTLWIMDLKDDFYEAVNAVAGIDFMKTEDKALNLFETTIRYLGGLLSAYDLSGEQVLLRKAVELGEMLYAAFDTPNRLPGFWLNFADAQAGNQLAGTGDPSASPCSLGLEFTRLSQLTGDDKYYDAINRVTELLETYQNRTALPGMWPTLINFRHETMPSTQFTLGALADSLYEYLPKMYALLGGLEPKYERLYRGAAEAVTEHLLFRPMLPPAVGAQDVLFSGTVEVETNEKGQANTVLDPESQHLTCFAGGMFGLGGKLFRKDRDVNIGERLTRGCTWGYSQMPTGLLPEIFGMVPCPSIDEDCKWDEQRWVSGGGHTNHDGNAQALPGGFRHARDPRYILRPEAVESAFLLYRMTGKAEFQESAWTMFESITKATETKLAYASIADVTSKPNNLQRLDSMESFWFSETLNAGWGVFATQRLDTRDPLKEVLPTEQKKFGDRGDEVDPPGESVDTPAMEHATSRVHFVPITNVYKPTLFLEEL</sequence>
<dbReference type="GO" id="GO:0016020">
    <property type="term" value="C:membrane"/>
    <property type="evidence" value="ECO:0007669"/>
    <property type="project" value="InterPro"/>
</dbReference>
<dbReference type="InterPro" id="IPR001382">
    <property type="entry name" value="Glyco_hydro_47"/>
</dbReference>
<dbReference type="InParanoid" id="A0A507AM28"/>
<evidence type="ECO:0000313" key="11">
    <source>
        <dbReference type="Proteomes" id="UP000319257"/>
    </source>
</evidence>
<proteinExistence type="inferred from homology"/>
<dbReference type="GO" id="GO:0004571">
    <property type="term" value="F:mannosyl-oligosaccharide 1,2-alpha-mannosidase activity"/>
    <property type="evidence" value="ECO:0007669"/>
    <property type="project" value="InterPro"/>
</dbReference>
<dbReference type="InterPro" id="IPR050749">
    <property type="entry name" value="Glycosyl_Hydrolase_47"/>
</dbReference>
<evidence type="ECO:0000313" key="10">
    <source>
        <dbReference type="EMBL" id="TPX11715.1"/>
    </source>
</evidence>
<evidence type="ECO:0000256" key="4">
    <source>
        <dbReference type="ARBA" id="ARBA00022801"/>
    </source>
</evidence>
<feature type="region of interest" description="Disordered" evidence="9">
    <location>
        <begin position="519"/>
        <end position="540"/>
    </location>
</feature>
<dbReference type="Proteomes" id="UP000319257">
    <property type="component" value="Unassembled WGS sequence"/>
</dbReference>
<evidence type="ECO:0000256" key="8">
    <source>
        <dbReference type="RuleBase" id="RU361193"/>
    </source>
</evidence>
<protein>
    <recommendedName>
        <fullName evidence="8">alpha-1,2-Mannosidase</fullName>
        <ecNumber evidence="8">3.2.1.-</ecNumber>
    </recommendedName>
</protein>
<evidence type="ECO:0000256" key="1">
    <source>
        <dbReference type="ARBA" id="ARBA00001913"/>
    </source>
</evidence>